<dbReference type="EMBL" id="JARAYU010000029">
    <property type="protein sequence ID" value="MDX3706504.1"/>
    <property type="molecule type" value="Genomic_DNA"/>
</dbReference>
<reference evidence="1 2" key="1">
    <citation type="journal article" date="2023" name="Microb. Genom.">
        <title>Mesoterricola silvestris gen. nov., sp. nov., Mesoterricola sediminis sp. nov., Geothrix oryzae sp. nov., Geothrix edaphica sp. nov., Geothrix rubra sp. nov., and Geothrix limicola sp. nov., six novel members of Acidobacteriota isolated from soils.</title>
        <authorList>
            <person name="Weisberg A.J."/>
            <person name="Pearce E."/>
            <person name="Kramer C.G."/>
            <person name="Chang J.H."/>
            <person name="Clarke C.R."/>
        </authorList>
    </citation>
    <scope>NUCLEOTIDE SEQUENCE [LARGE SCALE GENOMIC DNA]</scope>
    <source>
        <strain evidence="1 2">ID09-01A</strain>
    </source>
</reference>
<evidence type="ECO:0000313" key="2">
    <source>
        <dbReference type="Proteomes" id="UP001271274"/>
    </source>
</evidence>
<comment type="caution">
    <text evidence="1">The sequence shown here is derived from an EMBL/GenBank/DDBJ whole genome shotgun (WGS) entry which is preliminary data.</text>
</comment>
<dbReference type="RefSeq" id="WP_267893521.1">
    <property type="nucleotide sequence ID" value="NZ_JARAUR010000032.1"/>
</dbReference>
<name>A0ABU4NXC5_9ACTN</name>
<accession>A0ABU4NXC5</accession>
<dbReference type="Proteomes" id="UP001271274">
    <property type="component" value="Unassembled WGS sequence"/>
</dbReference>
<evidence type="ECO:0008006" key="3">
    <source>
        <dbReference type="Google" id="ProtNLM"/>
    </source>
</evidence>
<sequence length="43" mass="4587">MAEDVRGVCTDATILHRRNVVFHGTLTALDDAGGYDAFVPPGQ</sequence>
<protein>
    <recommendedName>
        <fullName evidence="3">Transposase</fullName>
    </recommendedName>
</protein>
<keyword evidence="2" id="KW-1185">Reference proteome</keyword>
<gene>
    <name evidence="1" type="ORF">PV662_43770</name>
</gene>
<organism evidence="1 2">
    <name type="scientific">Streptomyces europaeiscabiei</name>
    <dbReference type="NCBI Taxonomy" id="146819"/>
    <lineage>
        <taxon>Bacteria</taxon>
        <taxon>Bacillati</taxon>
        <taxon>Actinomycetota</taxon>
        <taxon>Actinomycetes</taxon>
        <taxon>Kitasatosporales</taxon>
        <taxon>Streptomycetaceae</taxon>
        <taxon>Streptomyces</taxon>
    </lineage>
</organism>
<evidence type="ECO:0000313" key="1">
    <source>
        <dbReference type="EMBL" id="MDX3706504.1"/>
    </source>
</evidence>
<proteinExistence type="predicted"/>